<dbReference type="FunFam" id="3.40.50.720:FF:000084">
    <property type="entry name" value="Short-chain dehydrogenase reductase"/>
    <property type="match status" value="1"/>
</dbReference>
<keyword evidence="2" id="KW-0560">Oxidoreductase</keyword>
<dbReference type="PRINTS" id="PR00081">
    <property type="entry name" value="GDHRDH"/>
</dbReference>
<dbReference type="PANTHER" id="PTHR24321:SF14">
    <property type="entry name" value="SHORT-CHAIN TYPE DEHYDROGENASE_REDUCTASE BLR2146-RELATED"/>
    <property type="match status" value="1"/>
</dbReference>
<evidence type="ECO:0000313" key="4">
    <source>
        <dbReference type="EMBL" id="SFP80893.1"/>
    </source>
</evidence>
<dbReference type="SUPFAM" id="SSF51735">
    <property type="entry name" value="NAD(P)-binding Rossmann-fold domains"/>
    <property type="match status" value="1"/>
</dbReference>
<gene>
    <name evidence="4" type="ORF">SAMN05421854_10761</name>
</gene>
<dbReference type="Proteomes" id="UP000199137">
    <property type="component" value="Unassembled WGS sequence"/>
</dbReference>
<feature type="domain" description="Ketoreductase" evidence="3">
    <location>
        <begin position="11"/>
        <end position="185"/>
    </location>
</feature>
<dbReference type="CDD" id="cd05233">
    <property type="entry name" value="SDR_c"/>
    <property type="match status" value="1"/>
</dbReference>
<dbReference type="SMART" id="SM00822">
    <property type="entry name" value="PKS_KR"/>
    <property type="match status" value="1"/>
</dbReference>
<reference evidence="4 5" key="1">
    <citation type="submission" date="2016-10" db="EMBL/GenBank/DDBJ databases">
        <authorList>
            <person name="de Groot N.N."/>
        </authorList>
    </citation>
    <scope>NUCLEOTIDE SEQUENCE [LARGE SCALE GENOMIC DNA]</scope>
    <source>
        <strain evidence="4 5">DSM 44637</strain>
    </source>
</reference>
<comment type="similarity">
    <text evidence="1">Belongs to the short-chain dehydrogenases/reductases (SDR) family.</text>
</comment>
<dbReference type="InterPro" id="IPR002347">
    <property type="entry name" value="SDR_fam"/>
</dbReference>
<dbReference type="PANTHER" id="PTHR24321">
    <property type="entry name" value="DEHYDROGENASES, SHORT CHAIN"/>
    <property type="match status" value="1"/>
</dbReference>
<dbReference type="Gene3D" id="3.40.50.720">
    <property type="entry name" value="NAD(P)-binding Rossmann-like Domain"/>
    <property type="match status" value="1"/>
</dbReference>
<dbReference type="STRING" id="112413.SAMN05421854_10761"/>
<sequence length="267" mass="26900">MSYPPRRAKPELALITGAAGGVGSATARRLAEDGAKLVVTDIDEDRLAKVASDTGAIAVPADGADREAVRVLVARAVEELGGLDTVIATQGAAIGGGANPRHVDSYHRALDVNLHGSFYLAGEVLPHLTASEGSLVLFASTAGLIAGPPGAAGYTAAKAAIIGLTRWLARDYGPKGVRVNAVCPGFVRTALAAGSMAHLAEREGISLEEAYALSAAHVPLRRVAEPEEIAACCAFLASGDASMVSGHVLVADGGGAAVDASTVAFDS</sequence>
<evidence type="ECO:0000256" key="1">
    <source>
        <dbReference type="ARBA" id="ARBA00006484"/>
    </source>
</evidence>
<dbReference type="InterPro" id="IPR036291">
    <property type="entry name" value="NAD(P)-bd_dom_sf"/>
</dbReference>
<protein>
    <submittedName>
        <fullName evidence="4">NADP-dependent 3-hydroxy acid dehydrogenase YdfG</fullName>
    </submittedName>
</protein>
<dbReference type="AlphaFoldDB" id="A0A1I5TCX3"/>
<dbReference type="EMBL" id="FOWC01000007">
    <property type="protein sequence ID" value="SFP80893.1"/>
    <property type="molecule type" value="Genomic_DNA"/>
</dbReference>
<evidence type="ECO:0000259" key="3">
    <source>
        <dbReference type="SMART" id="SM00822"/>
    </source>
</evidence>
<dbReference type="GO" id="GO:0016491">
    <property type="term" value="F:oxidoreductase activity"/>
    <property type="evidence" value="ECO:0007669"/>
    <property type="project" value="UniProtKB-KW"/>
</dbReference>
<organism evidence="4 5">
    <name type="scientific">Amycolatopsis rubida</name>
    <dbReference type="NCBI Taxonomy" id="112413"/>
    <lineage>
        <taxon>Bacteria</taxon>
        <taxon>Bacillati</taxon>
        <taxon>Actinomycetota</taxon>
        <taxon>Actinomycetes</taxon>
        <taxon>Pseudonocardiales</taxon>
        <taxon>Pseudonocardiaceae</taxon>
        <taxon>Amycolatopsis</taxon>
    </lineage>
</organism>
<proteinExistence type="inferred from homology"/>
<dbReference type="Pfam" id="PF13561">
    <property type="entry name" value="adh_short_C2"/>
    <property type="match status" value="1"/>
</dbReference>
<dbReference type="InterPro" id="IPR057326">
    <property type="entry name" value="KR_dom"/>
</dbReference>
<evidence type="ECO:0000313" key="5">
    <source>
        <dbReference type="Proteomes" id="UP000199137"/>
    </source>
</evidence>
<accession>A0A1I5TCX3</accession>
<dbReference type="OrthoDB" id="198783at2"/>
<name>A0A1I5TCX3_9PSEU</name>
<evidence type="ECO:0000256" key="2">
    <source>
        <dbReference type="ARBA" id="ARBA00023002"/>
    </source>
</evidence>
<dbReference type="RefSeq" id="WP_093574842.1">
    <property type="nucleotide sequence ID" value="NZ_FOWC01000007.1"/>
</dbReference>